<organism evidence="1 2">
    <name type="scientific">Acorus calamus</name>
    <name type="common">Sweet flag</name>
    <dbReference type="NCBI Taxonomy" id="4465"/>
    <lineage>
        <taxon>Eukaryota</taxon>
        <taxon>Viridiplantae</taxon>
        <taxon>Streptophyta</taxon>
        <taxon>Embryophyta</taxon>
        <taxon>Tracheophyta</taxon>
        <taxon>Spermatophyta</taxon>
        <taxon>Magnoliopsida</taxon>
        <taxon>Liliopsida</taxon>
        <taxon>Acoraceae</taxon>
        <taxon>Acorus</taxon>
    </lineage>
</organism>
<keyword evidence="2" id="KW-1185">Reference proteome</keyword>
<reference evidence="1" key="2">
    <citation type="submission" date="2023-06" db="EMBL/GenBank/DDBJ databases">
        <authorList>
            <person name="Ma L."/>
            <person name="Liu K.-W."/>
            <person name="Li Z."/>
            <person name="Hsiao Y.-Y."/>
            <person name="Qi Y."/>
            <person name="Fu T."/>
            <person name="Tang G."/>
            <person name="Zhang D."/>
            <person name="Sun W.-H."/>
            <person name="Liu D.-K."/>
            <person name="Li Y."/>
            <person name="Chen G.-Z."/>
            <person name="Liu X.-D."/>
            <person name="Liao X.-Y."/>
            <person name="Jiang Y.-T."/>
            <person name="Yu X."/>
            <person name="Hao Y."/>
            <person name="Huang J."/>
            <person name="Zhao X.-W."/>
            <person name="Ke S."/>
            <person name="Chen Y.-Y."/>
            <person name="Wu W.-L."/>
            <person name="Hsu J.-L."/>
            <person name="Lin Y.-F."/>
            <person name="Huang M.-D."/>
            <person name="Li C.-Y."/>
            <person name="Huang L."/>
            <person name="Wang Z.-W."/>
            <person name="Zhao X."/>
            <person name="Zhong W.-Y."/>
            <person name="Peng D.-H."/>
            <person name="Ahmad S."/>
            <person name="Lan S."/>
            <person name="Zhang J.-S."/>
            <person name="Tsai W.-C."/>
            <person name="Van De Peer Y."/>
            <person name="Liu Z.-J."/>
        </authorList>
    </citation>
    <scope>NUCLEOTIDE SEQUENCE</scope>
    <source>
        <strain evidence="1">CP</strain>
        <tissue evidence="1">Leaves</tissue>
    </source>
</reference>
<comment type="caution">
    <text evidence="1">The sequence shown here is derived from an EMBL/GenBank/DDBJ whole genome shotgun (WGS) entry which is preliminary data.</text>
</comment>
<dbReference type="Gene3D" id="1.10.600.10">
    <property type="entry name" value="Farnesyl Diphosphate Synthase"/>
    <property type="match status" value="1"/>
</dbReference>
<dbReference type="SUPFAM" id="SSF48576">
    <property type="entry name" value="Terpenoid synthases"/>
    <property type="match status" value="1"/>
</dbReference>
<dbReference type="EMBL" id="JAUJYO010000008">
    <property type="protein sequence ID" value="KAK1310240.1"/>
    <property type="molecule type" value="Genomic_DNA"/>
</dbReference>
<reference evidence="1" key="1">
    <citation type="journal article" date="2023" name="Nat. Commun.">
        <title>Diploid and tetraploid genomes of Acorus and the evolution of monocots.</title>
        <authorList>
            <person name="Ma L."/>
            <person name="Liu K.W."/>
            <person name="Li Z."/>
            <person name="Hsiao Y.Y."/>
            <person name="Qi Y."/>
            <person name="Fu T."/>
            <person name="Tang G.D."/>
            <person name="Zhang D."/>
            <person name="Sun W.H."/>
            <person name="Liu D.K."/>
            <person name="Li Y."/>
            <person name="Chen G.Z."/>
            <person name="Liu X.D."/>
            <person name="Liao X.Y."/>
            <person name="Jiang Y.T."/>
            <person name="Yu X."/>
            <person name="Hao Y."/>
            <person name="Huang J."/>
            <person name="Zhao X.W."/>
            <person name="Ke S."/>
            <person name="Chen Y.Y."/>
            <person name="Wu W.L."/>
            <person name="Hsu J.L."/>
            <person name="Lin Y.F."/>
            <person name="Huang M.D."/>
            <person name="Li C.Y."/>
            <person name="Huang L."/>
            <person name="Wang Z.W."/>
            <person name="Zhao X."/>
            <person name="Zhong W.Y."/>
            <person name="Peng D.H."/>
            <person name="Ahmad S."/>
            <person name="Lan S."/>
            <person name="Zhang J.S."/>
            <person name="Tsai W.C."/>
            <person name="Van de Peer Y."/>
            <person name="Liu Z.J."/>
        </authorList>
    </citation>
    <scope>NUCLEOTIDE SEQUENCE</scope>
    <source>
        <strain evidence="1">CP</strain>
    </source>
</reference>
<dbReference type="AlphaFoldDB" id="A0AAV9E9S6"/>
<gene>
    <name evidence="1" type="ORF">QJS10_CPA08g01461</name>
</gene>
<name>A0AAV9E9S6_ACOCL</name>
<dbReference type="InterPro" id="IPR008949">
    <property type="entry name" value="Isoprenoid_synthase_dom_sf"/>
</dbReference>
<sequence length="196" mass="22659">MDPSSGGVSQSMHTPWIQAQVAHIFMTKSSKSMWTENDEGRRRTEDVTGGRRSVLEQENDHIPSSFESYMMEHCLSEEETRLKINELIEIEWRRLNEEIDNPSQPVPLALYMPALNLACVIIEIFKTHDGFNYPEGYIEGYCLHVGGGSCAHWSWYCWFHLLMFNYYVHCCNPFMSELQHVSCSVIINKEGSTNIK</sequence>
<proteinExistence type="predicted"/>
<protein>
    <submittedName>
        <fullName evidence="1">Uncharacterized protein</fullName>
    </submittedName>
</protein>
<evidence type="ECO:0000313" key="2">
    <source>
        <dbReference type="Proteomes" id="UP001180020"/>
    </source>
</evidence>
<evidence type="ECO:0000313" key="1">
    <source>
        <dbReference type="EMBL" id="KAK1310240.1"/>
    </source>
</evidence>
<dbReference type="Proteomes" id="UP001180020">
    <property type="component" value="Unassembled WGS sequence"/>
</dbReference>
<accession>A0AAV9E9S6</accession>